<name>A0A550CVZ8_9AGAR</name>
<evidence type="ECO:0000256" key="1">
    <source>
        <dbReference type="SAM" id="MobiDB-lite"/>
    </source>
</evidence>
<reference evidence="2 3" key="1">
    <citation type="journal article" date="2019" name="New Phytol.">
        <title>Comparative genomics reveals unique wood-decay strategies and fruiting body development in the Schizophyllaceae.</title>
        <authorList>
            <person name="Almasi E."/>
            <person name="Sahu N."/>
            <person name="Krizsan K."/>
            <person name="Balint B."/>
            <person name="Kovacs G.M."/>
            <person name="Kiss B."/>
            <person name="Cseklye J."/>
            <person name="Drula E."/>
            <person name="Henrissat B."/>
            <person name="Nagy I."/>
            <person name="Chovatia M."/>
            <person name="Adam C."/>
            <person name="LaButti K."/>
            <person name="Lipzen A."/>
            <person name="Riley R."/>
            <person name="Grigoriev I.V."/>
            <person name="Nagy L.G."/>
        </authorList>
    </citation>
    <scope>NUCLEOTIDE SEQUENCE [LARGE SCALE GENOMIC DNA]</scope>
    <source>
        <strain evidence="2 3">NL-1724</strain>
    </source>
</reference>
<evidence type="ECO:0000313" key="3">
    <source>
        <dbReference type="Proteomes" id="UP000320762"/>
    </source>
</evidence>
<feature type="compositionally biased region" description="Low complexity" evidence="1">
    <location>
        <begin position="402"/>
        <end position="421"/>
    </location>
</feature>
<protein>
    <submittedName>
        <fullName evidence="2">Uncharacterized protein</fullName>
    </submittedName>
</protein>
<dbReference type="AlphaFoldDB" id="A0A550CVZ8"/>
<proteinExistence type="predicted"/>
<dbReference type="Proteomes" id="UP000320762">
    <property type="component" value="Unassembled WGS sequence"/>
</dbReference>
<feature type="region of interest" description="Disordered" evidence="1">
    <location>
        <begin position="383"/>
        <end position="422"/>
    </location>
</feature>
<feature type="region of interest" description="Disordered" evidence="1">
    <location>
        <begin position="83"/>
        <end position="102"/>
    </location>
</feature>
<accession>A0A550CVZ8</accession>
<comment type="caution">
    <text evidence="2">The sequence shown here is derived from an EMBL/GenBank/DDBJ whole genome shotgun (WGS) entry which is preliminary data.</text>
</comment>
<dbReference type="EMBL" id="VDMD01000001">
    <property type="protein sequence ID" value="TRM68961.1"/>
    <property type="molecule type" value="Genomic_DNA"/>
</dbReference>
<organism evidence="2 3">
    <name type="scientific">Schizophyllum amplum</name>
    <dbReference type="NCBI Taxonomy" id="97359"/>
    <lineage>
        <taxon>Eukaryota</taxon>
        <taxon>Fungi</taxon>
        <taxon>Dikarya</taxon>
        <taxon>Basidiomycota</taxon>
        <taxon>Agaricomycotina</taxon>
        <taxon>Agaricomycetes</taxon>
        <taxon>Agaricomycetidae</taxon>
        <taxon>Agaricales</taxon>
        <taxon>Schizophyllaceae</taxon>
        <taxon>Schizophyllum</taxon>
    </lineage>
</organism>
<gene>
    <name evidence="2" type="ORF">BD626DRAFT_472484</name>
</gene>
<evidence type="ECO:0000313" key="2">
    <source>
        <dbReference type="EMBL" id="TRM68961.1"/>
    </source>
</evidence>
<keyword evidence="3" id="KW-1185">Reference proteome</keyword>
<sequence>MSAPVVIAPKPRYAENFHGPSILEGYVGPLSAEDDFEPSGFVELSFGPSRAELEHAARRDAVRAQRQAESSEAPLQYVPLFDASVPPSHRSQRELSSASTRAGVEHDLGGHALVEDYEPFYPLTAAGGGVIGRPSRDEPVQYEDFDTALLRQQQQQRLSQKGCTMAVFSTMYIMRLIAHSTPNEMLLLPDGALLNDACTRIIYTLSIARPDDNHIMGALCYAGRLVPQCFLAETHLLNANTAIVVDRLFRLCLVLSQKWFVDFPYGEFDRKPAAGGLFLGYKRLEPAALRVLDYNVSIRPAEWRDFLYELETYWRGAEALDNAIIVARGGTPDDVSQSLEALINEVDDTPGLLRGSTHVPASVEACTGLNMLLMRNVRLAGDSPNSEDLDYPESPEFLQDVPLSPALDSPSPPETTTEVSPFRPVLMSPFRPMPPIDAESDFVGSLYERAAQSGHAMVDRYPLEQVDHQNLAFTALAV</sequence>